<dbReference type="PANTHER" id="PTHR10472">
    <property type="entry name" value="D-TYROSYL-TRNA TYR DEACYLASE"/>
    <property type="match status" value="1"/>
</dbReference>
<dbReference type="eggNOG" id="COG1490">
    <property type="taxonomic scope" value="Bacteria"/>
</dbReference>
<comment type="similarity">
    <text evidence="1 2">Belongs to the DTD family.</text>
</comment>
<dbReference type="FunFam" id="3.50.80.10:FF:000001">
    <property type="entry name" value="D-aminoacyl-tRNA deacylase"/>
    <property type="match status" value="1"/>
</dbReference>
<dbReference type="EC" id="3.1.1.-" evidence="2"/>
<comment type="subunit">
    <text evidence="2">Homodimer.</text>
</comment>
<accession>L7KHY1</accession>
<evidence type="ECO:0000313" key="4">
    <source>
        <dbReference type="Proteomes" id="UP000010988"/>
    </source>
</evidence>
<dbReference type="GO" id="GO:0005737">
    <property type="term" value="C:cytoplasm"/>
    <property type="evidence" value="ECO:0007669"/>
    <property type="project" value="UniProtKB-SubCell"/>
</dbReference>
<dbReference type="GO" id="GO:0043908">
    <property type="term" value="F:Ser(Gly)-tRNA(Ala) hydrolase activity"/>
    <property type="evidence" value="ECO:0007669"/>
    <property type="project" value="UniProtKB-UniRule"/>
</dbReference>
<reference evidence="3 4" key="1">
    <citation type="submission" date="2012-12" db="EMBL/GenBank/DDBJ databases">
        <title>Whole genome shotgun sequence of Gordonia aichiensis NBRC 108223.</title>
        <authorList>
            <person name="Isaki-Nakamura S."/>
            <person name="Hosoyama A."/>
            <person name="Tsuchikane K."/>
            <person name="Ando Y."/>
            <person name="Baba S."/>
            <person name="Ohji S."/>
            <person name="Hamada M."/>
            <person name="Tamura T."/>
            <person name="Yamazoe A."/>
            <person name="Yamazaki S."/>
            <person name="Fujita N."/>
        </authorList>
    </citation>
    <scope>NUCLEOTIDE SEQUENCE [LARGE SCALE GENOMIC DNA]</scope>
    <source>
        <strain evidence="3 4">NBRC 108223</strain>
    </source>
</reference>
<feature type="short sequence motif" description="Gly-cisPro motif, important for rejection of L-amino acids" evidence="2">
    <location>
        <begin position="149"/>
        <end position="150"/>
    </location>
</feature>
<name>L7KHY1_9ACTN</name>
<keyword evidence="2" id="KW-0963">Cytoplasm</keyword>
<dbReference type="EC" id="3.1.1.96" evidence="2"/>
<keyword evidence="2" id="KW-0820">tRNA-binding</keyword>
<dbReference type="InterPro" id="IPR023509">
    <property type="entry name" value="DTD-like_sf"/>
</dbReference>
<gene>
    <name evidence="2 3" type="primary">dtd</name>
    <name evidence="3" type="ORF">GOACH_03_03460</name>
</gene>
<dbReference type="Gene3D" id="3.50.80.10">
    <property type="entry name" value="D-tyrosyl-tRNA(Tyr) deacylase"/>
    <property type="match status" value="1"/>
</dbReference>
<dbReference type="EMBL" id="BANR01000003">
    <property type="protein sequence ID" value="GAC47328.1"/>
    <property type="molecule type" value="Genomic_DNA"/>
</dbReference>
<dbReference type="Proteomes" id="UP000010988">
    <property type="component" value="Unassembled WGS sequence"/>
</dbReference>
<keyword evidence="4" id="KW-1185">Reference proteome</keyword>
<comment type="catalytic activity">
    <reaction evidence="2">
        <text>a D-aminoacyl-tRNA + H2O = a tRNA + a D-alpha-amino acid + H(+)</text>
        <dbReference type="Rhea" id="RHEA:13953"/>
        <dbReference type="Rhea" id="RHEA-COMP:10123"/>
        <dbReference type="Rhea" id="RHEA-COMP:10124"/>
        <dbReference type="ChEBI" id="CHEBI:15377"/>
        <dbReference type="ChEBI" id="CHEBI:15378"/>
        <dbReference type="ChEBI" id="CHEBI:59871"/>
        <dbReference type="ChEBI" id="CHEBI:78442"/>
        <dbReference type="ChEBI" id="CHEBI:79333"/>
        <dbReference type="EC" id="3.1.1.96"/>
    </reaction>
</comment>
<dbReference type="PANTHER" id="PTHR10472:SF5">
    <property type="entry name" value="D-AMINOACYL-TRNA DEACYLASE 1"/>
    <property type="match status" value="1"/>
</dbReference>
<keyword evidence="2" id="KW-0378">Hydrolase</keyword>
<evidence type="ECO:0000313" key="3">
    <source>
        <dbReference type="EMBL" id="GAC47328.1"/>
    </source>
</evidence>
<protein>
    <recommendedName>
        <fullName evidence="2">D-aminoacyl-tRNA deacylase</fullName>
        <shortName evidence="2">DTD</shortName>
        <ecNumber evidence="2">3.1.1.96</ecNumber>
    </recommendedName>
    <alternativeName>
        <fullName evidence="2">Gly-tRNA(Ala) deacylase</fullName>
        <ecNumber evidence="2">3.1.1.-</ecNumber>
    </alternativeName>
</protein>
<evidence type="ECO:0000256" key="2">
    <source>
        <dbReference type="HAMAP-Rule" id="MF_00518"/>
    </source>
</evidence>
<dbReference type="GO" id="GO:0000049">
    <property type="term" value="F:tRNA binding"/>
    <property type="evidence" value="ECO:0007669"/>
    <property type="project" value="UniProtKB-UniRule"/>
</dbReference>
<dbReference type="GO" id="GO:0106026">
    <property type="term" value="F:Gly-tRNA(Ala) deacylase activity"/>
    <property type="evidence" value="ECO:0007669"/>
    <property type="project" value="UniProtKB-UniRule"/>
</dbReference>
<dbReference type="AlphaFoldDB" id="L7KHY1"/>
<comment type="caution">
    <text evidence="3">The sequence shown here is derived from an EMBL/GenBank/DDBJ whole genome shotgun (WGS) entry which is preliminary data.</text>
</comment>
<dbReference type="CDD" id="cd00563">
    <property type="entry name" value="Dtyr_deacylase"/>
    <property type="match status" value="1"/>
</dbReference>
<dbReference type="SUPFAM" id="SSF69500">
    <property type="entry name" value="DTD-like"/>
    <property type="match status" value="1"/>
</dbReference>
<sequence>MLSVMLVGMRAVIQRATRAEVTVDGETVGELDIAPGGFGLVALVGITHDDTPANAAKLADKIWRLRILDGPDGREHSAADLDAPILVISQFTLYANTAKGRRPSWNAAAPGHLAEPLVDAVVAELRGAGARVATGRFGAHMEVSLVNDGPVTLVLDV</sequence>
<comment type="domain">
    <text evidence="2">A Gly-cisPro motif from one monomer fits into the active site of the other monomer to allow specific chiral rejection of L-amino acids.</text>
</comment>
<organism evidence="3 4">
    <name type="scientific">Gordonia aichiensis NBRC 108223</name>
    <dbReference type="NCBI Taxonomy" id="1220583"/>
    <lineage>
        <taxon>Bacteria</taxon>
        <taxon>Bacillati</taxon>
        <taxon>Actinomycetota</taxon>
        <taxon>Actinomycetes</taxon>
        <taxon>Mycobacteriales</taxon>
        <taxon>Gordoniaceae</taxon>
        <taxon>Gordonia</taxon>
    </lineage>
</organism>
<comment type="subcellular location">
    <subcellularLocation>
        <location evidence="2">Cytoplasm</location>
    </subcellularLocation>
</comment>
<dbReference type="HAMAP" id="MF_00518">
    <property type="entry name" value="Deacylase_Dtd"/>
    <property type="match status" value="1"/>
</dbReference>
<dbReference type="NCBIfam" id="TIGR00256">
    <property type="entry name" value="D-aminoacyl-tRNA deacylase"/>
    <property type="match status" value="1"/>
</dbReference>
<proteinExistence type="inferred from homology"/>
<dbReference type="STRING" id="1220583.GOACH_03_03460"/>
<dbReference type="Pfam" id="PF02580">
    <property type="entry name" value="Tyr_Deacylase"/>
    <property type="match status" value="1"/>
</dbReference>
<dbReference type="GO" id="GO:0051500">
    <property type="term" value="F:D-tyrosyl-tRNA(Tyr) deacylase activity"/>
    <property type="evidence" value="ECO:0007669"/>
    <property type="project" value="TreeGrafter"/>
</dbReference>
<dbReference type="GO" id="GO:0019478">
    <property type="term" value="P:D-amino acid catabolic process"/>
    <property type="evidence" value="ECO:0007669"/>
    <property type="project" value="UniProtKB-UniRule"/>
</dbReference>
<comment type="function">
    <text evidence="2">An aminoacyl-tRNA editing enzyme that deacylates mischarged D-aminoacyl-tRNAs. Also deacylates mischarged glycyl-tRNA(Ala), protecting cells against glycine mischarging by AlaRS. Acts via tRNA-based rather than protein-based catalysis; rejects L-amino acids rather than detecting D-amino acids in the active site. By recycling D-aminoacyl-tRNA to D-amino acids and free tRNA molecules, this enzyme counteracts the toxicity associated with the formation of D-aminoacyl-tRNA entities in vivo and helps enforce protein L-homochirality.</text>
</comment>
<keyword evidence="2" id="KW-0694">RNA-binding</keyword>
<comment type="catalytic activity">
    <reaction evidence="2">
        <text>glycyl-tRNA(Ala) + H2O = tRNA(Ala) + glycine + H(+)</text>
        <dbReference type="Rhea" id="RHEA:53744"/>
        <dbReference type="Rhea" id="RHEA-COMP:9657"/>
        <dbReference type="Rhea" id="RHEA-COMP:13640"/>
        <dbReference type="ChEBI" id="CHEBI:15377"/>
        <dbReference type="ChEBI" id="CHEBI:15378"/>
        <dbReference type="ChEBI" id="CHEBI:57305"/>
        <dbReference type="ChEBI" id="CHEBI:78442"/>
        <dbReference type="ChEBI" id="CHEBI:78522"/>
    </reaction>
</comment>
<evidence type="ECO:0000256" key="1">
    <source>
        <dbReference type="ARBA" id="ARBA00009673"/>
    </source>
</evidence>
<dbReference type="InterPro" id="IPR003732">
    <property type="entry name" value="Daa-tRNA_deacyls_DTD"/>
</dbReference>